<gene>
    <name evidence="1" type="ORF">AC244_33475</name>
</gene>
<evidence type="ECO:0000313" key="1">
    <source>
        <dbReference type="EMBL" id="KOF12636.1"/>
    </source>
</evidence>
<protein>
    <submittedName>
        <fullName evidence="1">Uncharacterized protein</fullName>
    </submittedName>
</protein>
<dbReference type="PATRIC" id="fig|106592.7.peg.6190"/>
<accession>A0A0L8BD70</accession>
<name>A0A0L8BD70_ENSAD</name>
<evidence type="ECO:0000313" key="2">
    <source>
        <dbReference type="Proteomes" id="UP000037425"/>
    </source>
</evidence>
<dbReference type="AlphaFoldDB" id="A0A0L8BD70"/>
<reference evidence="2" key="1">
    <citation type="submission" date="2015-07" db="EMBL/GenBank/DDBJ databases">
        <title>Whole genome sequence of an Ensifer adhaerens strain isolated from a cave pool in the Wind Cave National Park.</title>
        <authorList>
            <person name="Eng W.W.H."/>
            <person name="Gan H.M."/>
            <person name="Barton H.A."/>
            <person name="Savka M.A."/>
        </authorList>
    </citation>
    <scope>NUCLEOTIDE SEQUENCE [LARGE SCALE GENOMIC DNA]</scope>
    <source>
        <strain evidence="2">SD006</strain>
    </source>
</reference>
<dbReference type="Proteomes" id="UP000037425">
    <property type="component" value="Unassembled WGS sequence"/>
</dbReference>
<dbReference type="EMBL" id="LGAP01000048">
    <property type="protein sequence ID" value="KOF12636.1"/>
    <property type="molecule type" value="Genomic_DNA"/>
</dbReference>
<sequence>MLAHFPPLANGVAKGARTRNGLAFEVVNAEELLSIRTTRASALAIGPIGLHIFFMIVLSLKALPRPFCNLVVAILGRQILQFGHVPAQDQIHSLFVAHQIGFCE</sequence>
<organism evidence="1 2">
    <name type="scientific">Ensifer adhaerens</name>
    <name type="common">Sinorhizobium morelense</name>
    <dbReference type="NCBI Taxonomy" id="106592"/>
    <lineage>
        <taxon>Bacteria</taxon>
        <taxon>Pseudomonadati</taxon>
        <taxon>Pseudomonadota</taxon>
        <taxon>Alphaproteobacteria</taxon>
        <taxon>Hyphomicrobiales</taxon>
        <taxon>Rhizobiaceae</taxon>
        <taxon>Sinorhizobium/Ensifer group</taxon>
        <taxon>Ensifer</taxon>
    </lineage>
</organism>
<proteinExistence type="predicted"/>
<comment type="caution">
    <text evidence="1">The sequence shown here is derived from an EMBL/GenBank/DDBJ whole genome shotgun (WGS) entry which is preliminary data.</text>
</comment>